<dbReference type="PROSITE" id="PS50921">
    <property type="entry name" value="ANTAR"/>
    <property type="match status" value="1"/>
</dbReference>
<comment type="caution">
    <text evidence="7">The sequence shown here is derived from an EMBL/GenBank/DDBJ whole genome shotgun (WGS) entry which is preliminary data.</text>
</comment>
<dbReference type="SUPFAM" id="SSF55781">
    <property type="entry name" value="GAF domain-like"/>
    <property type="match status" value="1"/>
</dbReference>
<evidence type="ECO:0000256" key="2">
    <source>
        <dbReference type="ARBA" id="ARBA00022777"/>
    </source>
</evidence>
<evidence type="ECO:0000259" key="6">
    <source>
        <dbReference type="PROSITE" id="PS50921"/>
    </source>
</evidence>
<dbReference type="Proteomes" id="UP001214441">
    <property type="component" value="Unassembled WGS sequence"/>
</dbReference>
<reference evidence="7 8" key="1">
    <citation type="submission" date="2023-05" db="EMBL/GenBank/DDBJ databases">
        <title>Streptantibioticus silvisoli sp. nov., acidotolerant actinomycetes 1 from pine litter.</title>
        <authorList>
            <person name="Swiecimska M."/>
            <person name="Golinska P."/>
            <person name="Sangal V."/>
            <person name="Wachnowicz B."/>
            <person name="Goodfellow M."/>
        </authorList>
    </citation>
    <scope>NUCLEOTIDE SEQUENCE [LARGE SCALE GENOMIC DNA]</scope>
    <source>
        <strain evidence="7 8">DSM 42109</strain>
    </source>
</reference>
<proteinExistence type="predicted"/>
<keyword evidence="3" id="KW-0805">Transcription regulation</keyword>
<keyword evidence="8" id="KW-1185">Reference proteome</keyword>
<dbReference type="SMART" id="SM01012">
    <property type="entry name" value="ANTAR"/>
    <property type="match status" value="1"/>
</dbReference>
<evidence type="ECO:0000313" key="7">
    <source>
        <dbReference type="EMBL" id="MDJ1134887.1"/>
    </source>
</evidence>
<dbReference type="Gene3D" id="1.10.10.10">
    <property type="entry name" value="Winged helix-like DNA-binding domain superfamily/Winged helix DNA-binding domain"/>
    <property type="match status" value="1"/>
</dbReference>
<dbReference type="InterPro" id="IPR036388">
    <property type="entry name" value="WH-like_DNA-bd_sf"/>
</dbReference>
<gene>
    <name evidence="7" type="ORF">NMN56_023595</name>
</gene>
<dbReference type="Gene3D" id="3.30.450.40">
    <property type="match status" value="1"/>
</dbReference>
<sequence>MQEGTESHGVPGAVPVEALLDLVDAVGRERDTEGRLRALCDLAHRHLAAAGHRAETGVLLPGGDTEALRACHEGPAARKLQGFELRRGHGPAREVMARGHTLADIHLERPGKRWPGYTRLALGLGVHRVTAVPLGYGEHPRGALVVYSRQQHALGPHDLGLLQALAHATALGLAHHHQLGSAREQADRLQGALTSRIPIEQAKGALSERLDCTPDEAFTLLRLYARSHQKRLHEVCTDVLDGKLNEPPFQPSSPPSSSSPSLPSAEG</sequence>
<dbReference type="EMBL" id="JANCPR020000024">
    <property type="protein sequence ID" value="MDJ1134887.1"/>
    <property type="molecule type" value="Genomic_DNA"/>
</dbReference>
<dbReference type="Pfam" id="PF13185">
    <property type="entry name" value="GAF_2"/>
    <property type="match status" value="1"/>
</dbReference>
<dbReference type="InterPro" id="IPR011006">
    <property type="entry name" value="CheY-like_superfamily"/>
</dbReference>
<dbReference type="SUPFAM" id="SSF52172">
    <property type="entry name" value="CheY-like"/>
    <property type="match status" value="1"/>
</dbReference>
<dbReference type="InterPro" id="IPR005561">
    <property type="entry name" value="ANTAR"/>
</dbReference>
<keyword evidence="1" id="KW-0808">Transferase</keyword>
<organism evidence="7 8">
    <name type="scientific">Streptomyces iconiensis</name>
    <dbReference type="NCBI Taxonomy" id="1384038"/>
    <lineage>
        <taxon>Bacteria</taxon>
        <taxon>Bacillati</taxon>
        <taxon>Actinomycetota</taxon>
        <taxon>Actinomycetes</taxon>
        <taxon>Kitasatosporales</taxon>
        <taxon>Streptomycetaceae</taxon>
        <taxon>Streptomyces</taxon>
    </lineage>
</organism>
<dbReference type="InterPro" id="IPR029016">
    <property type="entry name" value="GAF-like_dom_sf"/>
</dbReference>
<feature type="compositionally biased region" description="Low complexity" evidence="5">
    <location>
        <begin position="255"/>
        <end position="267"/>
    </location>
</feature>
<dbReference type="InterPro" id="IPR003018">
    <property type="entry name" value="GAF"/>
</dbReference>
<protein>
    <submittedName>
        <fullName evidence="7">GAF and ANTAR domain-containing protein</fullName>
    </submittedName>
</protein>
<evidence type="ECO:0000256" key="5">
    <source>
        <dbReference type="SAM" id="MobiDB-lite"/>
    </source>
</evidence>
<accession>A0ABT7A0M6</accession>
<evidence type="ECO:0000256" key="3">
    <source>
        <dbReference type="ARBA" id="ARBA00023015"/>
    </source>
</evidence>
<evidence type="ECO:0000313" key="8">
    <source>
        <dbReference type="Proteomes" id="UP001214441"/>
    </source>
</evidence>
<evidence type="ECO:0000256" key="1">
    <source>
        <dbReference type="ARBA" id="ARBA00022679"/>
    </source>
</evidence>
<feature type="domain" description="ANTAR" evidence="6">
    <location>
        <begin position="179"/>
        <end position="240"/>
    </location>
</feature>
<name>A0ABT7A0M6_9ACTN</name>
<dbReference type="RefSeq" id="WP_274045741.1">
    <property type="nucleotide sequence ID" value="NZ_JANCPR020000024.1"/>
</dbReference>
<dbReference type="Pfam" id="PF03861">
    <property type="entry name" value="ANTAR"/>
    <property type="match status" value="1"/>
</dbReference>
<feature type="region of interest" description="Disordered" evidence="5">
    <location>
        <begin position="243"/>
        <end position="267"/>
    </location>
</feature>
<evidence type="ECO:0000256" key="4">
    <source>
        <dbReference type="ARBA" id="ARBA00023163"/>
    </source>
</evidence>
<keyword evidence="2" id="KW-0418">Kinase</keyword>
<keyword evidence="4" id="KW-0804">Transcription</keyword>
<dbReference type="SMART" id="SM00065">
    <property type="entry name" value="GAF"/>
    <property type="match status" value="1"/>
</dbReference>